<protein>
    <submittedName>
        <fullName evidence="1">Uncharacterized protein</fullName>
    </submittedName>
</protein>
<reference evidence="1" key="1">
    <citation type="submission" date="2017-10" db="EMBL/GenBank/DDBJ databases">
        <title>Draft genome sequence of the planktic cyanobacteria Tychonema bourrellyi isolated from alpine lentic freshwater.</title>
        <authorList>
            <person name="Tett A."/>
            <person name="Armanini F."/>
            <person name="Asnicar F."/>
            <person name="Boscaini A."/>
            <person name="Pasolli E."/>
            <person name="Zolfo M."/>
            <person name="Donati C."/>
            <person name="Salmaso N."/>
            <person name="Segata N."/>
        </authorList>
    </citation>
    <scope>NUCLEOTIDE SEQUENCE</scope>
    <source>
        <strain evidence="1">FEM_GT703</strain>
    </source>
</reference>
<sequence>MAKLPDQTISTIFRLQQRLVALLDTATAAEYSLLQQFGETQETMPELEAIDNVKERLRIPYNRLHRILQQVAESQPAATADVLDFLYRTIDQGEAIADASEASIQEIKRSWNLP</sequence>
<dbReference type="OrthoDB" id="573315at2"/>
<dbReference type="Proteomes" id="UP000226442">
    <property type="component" value="Unassembled WGS sequence"/>
</dbReference>
<organism evidence="1 2">
    <name type="scientific">Tychonema bourrellyi FEM_GT703</name>
    <dbReference type="NCBI Taxonomy" id="2040638"/>
    <lineage>
        <taxon>Bacteria</taxon>
        <taxon>Bacillati</taxon>
        <taxon>Cyanobacteriota</taxon>
        <taxon>Cyanophyceae</taxon>
        <taxon>Oscillatoriophycideae</taxon>
        <taxon>Oscillatoriales</taxon>
        <taxon>Microcoleaceae</taxon>
        <taxon>Tychonema</taxon>
    </lineage>
</organism>
<dbReference type="EMBL" id="NXIB02000123">
    <property type="protein sequence ID" value="PHX54121.1"/>
    <property type="molecule type" value="Genomic_DNA"/>
</dbReference>
<comment type="caution">
    <text evidence="1">The sequence shown here is derived from an EMBL/GenBank/DDBJ whole genome shotgun (WGS) entry which is preliminary data.</text>
</comment>
<name>A0A2G4EX70_9CYAN</name>
<gene>
    <name evidence="1" type="ORF">CP500_017820</name>
</gene>
<evidence type="ECO:0000313" key="2">
    <source>
        <dbReference type="Proteomes" id="UP000226442"/>
    </source>
</evidence>
<keyword evidence="2" id="KW-1185">Reference proteome</keyword>
<proteinExistence type="predicted"/>
<dbReference type="RefSeq" id="WP_096830255.1">
    <property type="nucleotide sequence ID" value="NZ_NXIB02000123.1"/>
</dbReference>
<accession>A0A2G4EX70</accession>
<evidence type="ECO:0000313" key="1">
    <source>
        <dbReference type="EMBL" id="PHX54121.1"/>
    </source>
</evidence>
<dbReference type="AlphaFoldDB" id="A0A2G4EX70"/>